<evidence type="ECO:0000313" key="2">
    <source>
        <dbReference type="EMBL" id="DAD48935.1"/>
    </source>
</evidence>
<feature type="region of interest" description="Disordered" evidence="1">
    <location>
        <begin position="1"/>
        <end position="28"/>
    </location>
</feature>
<reference evidence="2 3" key="1">
    <citation type="journal article" date="2020" name="Mol. Biol. Evol.">
        <title>Distinct Expression and Methylation Patterns for Genes with Different Fates following a Single Whole-Genome Duplication in Flowering Plants.</title>
        <authorList>
            <person name="Shi T."/>
            <person name="Rahmani R.S."/>
            <person name="Gugger P.F."/>
            <person name="Wang M."/>
            <person name="Li H."/>
            <person name="Zhang Y."/>
            <person name="Li Z."/>
            <person name="Wang Q."/>
            <person name="Van de Peer Y."/>
            <person name="Marchal K."/>
            <person name="Chen J."/>
        </authorList>
    </citation>
    <scope>NUCLEOTIDE SEQUENCE [LARGE SCALE GENOMIC DNA]</scope>
    <source>
        <tissue evidence="2">Leaf</tissue>
    </source>
</reference>
<evidence type="ECO:0000313" key="3">
    <source>
        <dbReference type="Proteomes" id="UP000607653"/>
    </source>
</evidence>
<gene>
    <name evidence="2" type="ORF">HUJ06_018872</name>
</gene>
<dbReference type="Proteomes" id="UP000607653">
    <property type="component" value="Unassembled WGS sequence"/>
</dbReference>
<keyword evidence="3" id="KW-1185">Reference proteome</keyword>
<comment type="caution">
    <text evidence="2">The sequence shown here is derived from an EMBL/GenBank/DDBJ whole genome shotgun (WGS) entry which is preliminary data.</text>
</comment>
<feature type="compositionally biased region" description="Basic residues" evidence="1">
    <location>
        <begin position="19"/>
        <end position="28"/>
    </location>
</feature>
<name>A0A822ZZZ8_NELNU</name>
<sequence length="28" mass="3201">MRTFGKTLLSQSPPQVAVAHRRQNYQSV</sequence>
<dbReference type="AlphaFoldDB" id="A0A822ZZZ8"/>
<organism evidence="2 3">
    <name type="scientific">Nelumbo nucifera</name>
    <name type="common">Sacred lotus</name>
    <dbReference type="NCBI Taxonomy" id="4432"/>
    <lineage>
        <taxon>Eukaryota</taxon>
        <taxon>Viridiplantae</taxon>
        <taxon>Streptophyta</taxon>
        <taxon>Embryophyta</taxon>
        <taxon>Tracheophyta</taxon>
        <taxon>Spermatophyta</taxon>
        <taxon>Magnoliopsida</taxon>
        <taxon>Proteales</taxon>
        <taxon>Nelumbonaceae</taxon>
        <taxon>Nelumbo</taxon>
    </lineage>
</organism>
<dbReference type="EMBL" id="DUZY01000008">
    <property type="protein sequence ID" value="DAD48935.1"/>
    <property type="molecule type" value="Genomic_DNA"/>
</dbReference>
<proteinExistence type="predicted"/>
<evidence type="ECO:0000256" key="1">
    <source>
        <dbReference type="SAM" id="MobiDB-lite"/>
    </source>
</evidence>
<protein>
    <submittedName>
        <fullName evidence="2">Uncharacterized protein</fullName>
    </submittedName>
</protein>
<accession>A0A822ZZZ8</accession>